<dbReference type="OrthoDB" id="5843925at2759"/>
<name>A0A0N5D0Y3_THECL</name>
<feature type="domain" description="SRR1-like" evidence="2">
    <location>
        <begin position="116"/>
        <end position="299"/>
    </location>
</feature>
<evidence type="ECO:0000313" key="4">
    <source>
        <dbReference type="Proteomes" id="UP000276776"/>
    </source>
</evidence>
<dbReference type="PANTHER" id="PTHR28626:SF3">
    <property type="entry name" value="SRR1-LIKE PROTEIN"/>
    <property type="match status" value="1"/>
</dbReference>
<dbReference type="Pfam" id="PF07985">
    <property type="entry name" value="SRR1"/>
    <property type="match status" value="1"/>
</dbReference>
<dbReference type="GO" id="GO:0005737">
    <property type="term" value="C:cytoplasm"/>
    <property type="evidence" value="ECO:0007669"/>
    <property type="project" value="TreeGrafter"/>
</dbReference>
<proteinExistence type="inferred from homology"/>
<dbReference type="EMBL" id="UYYF01004418">
    <property type="protein sequence ID" value="VDN03825.1"/>
    <property type="molecule type" value="Genomic_DNA"/>
</dbReference>
<evidence type="ECO:0000256" key="1">
    <source>
        <dbReference type="ARBA" id="ARBA00009856"/>
    </source>
</evidence>
<protein>
    <submittedName>
        <fullName evidence="5">SRR1 domain-containing protein</fullName>
    </submittedName>
</protein>
<reference evidence="3 4" key="2">
    <citation type="submission" date="2018-11" db="EMBL/GenBank/DDBJ databases">
        <authorList>
            <consortium name="Pathogen Informatics"/>
        </authorList>
    </citation>
    <scope>NUCLEOTIDE SEQUENCE [LARGE SCALE GENOMIC DNA]</scope>
</reference>
<keyword evidence="4" id="KW-1185">Reference proteome</keyword>
<dbReference type="PANTHER" id="PTHR28626">
    <property type="entry name" value="SRR1-LIKE PROTEIN"/>
    <property type="match status" value="1"/>
</dbReference>
<dbReference type="GO" id="GO:0005634">
    <property type="term" value="C:nucleus"/>
    <property type="evidence" value="ECO:0007669"/>
    <property type="project" value="TreeGrafter"/>
</dbReference>
<dbReference type="InterPro" id="IPR012942">
    <property type="entry name" value="SRR1-like"/>
</dbReference>
<dbReference type="AlphaFoldDB" id="A0A0N5D0Y3"/>
<comment type="similarity">
    <text evidence="1">Belongs to the SRR1 family.</text>
</comment>
<reference evidence="5" key="1">
    <citation type="submission" date="2017-02" db="UniProtKB">
        <authorList>
            <consortium name="WormBaseParasite"/>
        </authorList>
    </citation>
    <scope>IDENTIFICATION</scope>
</reference>
<sequence length="325" mass="37546">MDHGQLQGAMFLLQRYYLLFSNEIKMISKVDEDGFIVVSRSRRRRMKLSSRSGSKIIGNCNAYKAFSNVHDCTADEDEISARDIEQIITNACNKKEMIDYSHIIINLLCECLSGCKLSSIWAIGVGSFCRSWYCGRDQLALLLHLKEYFQCKVYFQEPCLTKEEKDWLCNHNICLSTTTDLLTCRLHDDIDEDVVLFYAPHCGHAVYNSVIYAHRKKLNRILIIGNNFHMMNFDTDCRTEHEGSNKVENTVNVYQWHNAMKLDSSELRALFLYSKSCNSLQFPILSSNFSAFNHTALHFQPENSPLLQIPEEIPRYLLYGYGIVI</sequence>
<dbReference type="InterPro" id="IPR040044">
    <property type="entry name" value="SRR1L"/>
</dbReference>
<dbReference type="Proteomes" id="UP000276776">
    <property type="component" value="Unassembled WGS sequence"/>
</dbReference>
<accession>A0A0N5D0Y3</accession>
<organism evidence="5">
    <name type="scientific">Thelazia callipaeda</name>
    <name type="common">Oriental eyeworm</name>
    <name type="synonym">Parasitic nematode</name>
    <dbReference type="NCBI Taxonomy" id="103827"/>
    <lineage>
        <taxon>Eukaryota</taxon>
        <taxon>Metazoa</taxon>
        <taxon>Ecdysozoa</taxon>
        <taxon>Nematoda</taxon>
        <taxon>Chromadorea</taxon>
        <taxon>Rhabditida</taxon>
        <taxon>Spirurina</taxon>
        <taxon>Spiruromorpha</taxon>
        <taxon>Thelazioidea</taxon>
        <taxon>Thelaziidae</taxon>
        <taxon>Thelazia</taxon>
    </lineage>
</organism>
<evidence type="ECO:0000259" key="2">
    <source>
        <dbReference type="Pfam" id="PF07985"/>
    </source>
</evidence>
<dbReference type="WBParaSite" id="TCLT_0000648101-mRNA-1">
    <property type="protein sequence ID" value="TCLT_0000648101-mRNA-1"/>
    <property type="gene ID" value="TCLT_0000648101"/>
</dbReference>
<evidence type="ECO:0000313" key="3">
    <source>
        <dbReference type="EMBL" id="VDN03825.1"/>
    </source>
</evidence>
<dbReference type="STRING" id="103827.A0A0N5D0Y3"/>
<dbReference type="OMA" id="RLFRHEI"/>
<gene>
    <name evidence="3" type="ORF">TCLT_LOCUS6470</name>
</gene>
<evidence type="ECO:0000313" key="5">
    <source>
        <dbReference type="WBParaSite" id="TCLT_0000648101-mRNA-1"/>
    </source>
</evidence>